<accession>A0ABQ2ICK8</accession>
<dbReference type="Proteomes" id="UP000632339">
    <property type="component" value="Unassembled WGS sequence"/>
</dbReference>
<proteinExistence type="predicted"/>
<evidence type="ECO:0000313" key="1">
    <source>
        <dbReference type="EMBL" id="GGN07146.1"/>
    </source>
</evidence>
<sequence>MAIASYRHLLLNRNNEFLNLQDMKATDFDSPNDVSGQIQSDALFSCLRTTLKAAGSKGNQWPIDYEIPVEFLKASG</sequence>
<name>A0ABQ2ICK8_9BACT</name>
<organism evidence="1 2">
    <name type="scientific">Dyadobacter beijingensis</name>
    <dbReference type="NCBI Taxonomy" id="365489"/>
    <lineage>
        <taxon>Bacteria</taxon>
        <taxon>Pseudomonadati</taxon>
        <taxon>Bacteroidota</taxon>
        <taxon>Cytophagia</taxon>
        <taxon>Cytophagales</taxon>
        <taxon>Spirosomataceae</taxon>
        <taxon>Dyadobacter</taxon>
    </lineage>
</organism>
<gene>
    <name evidence="1" type="ORF">GCM10010967_48250</name>
</gene>
<reference evidence="2" key="1">
    <citation type="journal article" date="2019" name="Int. J. Syst. Evol. Microbiol.">
        <title>The Global Catalogue of Microorganisms (GCM) 10K type strain sequencing project: providing services to taxonomists for standard genome sequencing and annotation.</title>
        <authorList>
            <consortium name="The Broad Institute Genomics Platform"/>
            <consortium name="The Broad Institute Genome Sequencing Center for Infectious Disease"/>
            <person name="Wu L."/>
            <person name="Ma J."/>
        </authorList>
    </citation>
    <scope>NUCLEOTIDE SEQUENCE [LARGE SCALE GENOMIC DNA]</scope>
    <source>
        <strain evidence="2">CGMCC 1.6375</strain>
    </source>
</reference>
<dbReference type="EMBL" id="BMLI01000002">
    <property type="protein sequence ID" value="GGN07146.1"/>
    <property type="molecule type" value="Genomic_DNA"/>
</dbReference>
<protein>
    <submittedName>
        <fullName evidence="1">Uncharacterized protein</fullName>
    </submittedName>
</protein>
<evidence type="ECO:0000313" key="2">
    <source>
        <dbReference type="Proteomes" id="UP000632339"/>
    </source>
</evidence>
<keyword evidence="2" id="KW-1185">Reference proteome</keyword>
<comment type="caution">
    <text evidence="1">The sequence shown here is derived from an EMBL/GenBank/DDBJ whole genome shotgun (WGS) entry which is preliminary data.</text>
</comment>